<dbReference type="InterPro" id="IPR000375">
    <property type="entry name" value="Dynamin_stalk"/>
</dbReference>
<evidence type="ECO:0000256" key="1">
    <source>
        <dbReference type="ARBA" id="ARBA00022741"/>
    </source>
</evidence>
<dbReference type="InterPro" id="IPR027417">
    <property type="entry name" value="P-loop_NTPase"/>
</dbReference>
<dbReference type="Pfam" id="PF00350">
    <property type="entry name" value="Dynamin_N"/>
    <property type="match status" value="1"/>
</dbReference>
<dbReference type="CDD" id="cd08771">
    <property type="entry name" value="DLP_1"/>
    <property type="match status" value="1"/>
</dbReference>
<dbReference type="InterPro" id="IPR001401">
    <property type="entry name" value="Dynamin_GTPase"/>
</dbReference>
<keyword evidence="7" id="KW-1185">Reference proteome</keyword>
<dbReference type="SMART" id="SM00053">
    <property type="entry name" value="DYNc"/>
    <property type="match status" value="1"/>
</dbReference>
<accession>A0ABR0EV14</accession>
<comment type="caution">
    <text evidence="6">The sequence shown here is derived from an EMBL/GenBank/DDBJ whole genome shotgun (WGS) entry which is preliminary data.</text>
</comment>
<protein>
    <recommendedName>
        <fullName evidence="8">Dynamin GTPase</fullName>
    </recommendedName>
</protein>
<dbReference type="InterPro" id="IPR022812">
    <property type="entry name" value="Dynamin"/>
</dbReference>
<dbReference type="SUPFAM" id="SSF52540">
    <property type="entry name" value="P-loop containing nucleoside triphosphate hydrolases"/>
    <property type="match status" value="1"/>
</dbReference>
<name>A0ABR0EV14_ZASCE</name>
<dbReference type="PROSITE" id="PS51718">
    <property type="entry name" value="G_DYNAMIN_2"/>
    <property type="match status" value="1"/>
</dbReference>
<organism evidence="6 7">
    <name type="scientific">Zasmidium cellare</name>
    <name type="common">Wine cellar mold</name>
    <name type="synonym">Racodium cellare</name>
    <dbReference type="NCBI Taxonomy" id="395010"/>
    <lineage>
        <taxon>Eukaryota</taxon>
        <taxon>Fungi</taxon>
        <taxon>Dikarya</taxon>
        <taxon>Ascomycota</taxon>
        <taxon>Pezizomycotina</taxon>
        <taxon>Dothideomycetes</taxon>
        <taxon>Dothideomycetidae</taxon>
        <taxon>Mycosphaerellales</taxon>
        <taxon>Mycosphaerellaceae</taxon>
        <taxon>Zasmidium</taxon>
    </lineage>
</organism>
<dbReference type="PROSITE" id="PS51388">
    <property type="entry name" value="GED"/>
    <property type="match status" value="1"/>
</dbReference>
<evidence type="ECO:0008006" key="8">
    <source>
        <dbReference type="Google" id="ProtNLM"/>
    </source>
</evidence>
<gene>
    <name evidence="6" type="ORF">PRZ48_003437</name>
</gene>
<evidence type="ECO:0000259" key="4">
    <source>
        <dbReference type="PROSITE" id="PS51388"/>
    </source>
</evidence>
<evidence type="ECO:0000259" key="5">
    <source>
        <dbReference type="PROSITE" id="PS51718"/>
    </source>
</evidence>
<dbReference type="Pfam" id="PF02212">
    <property type="entry name" value="GED"/>
    <property type="match status" value="1"/>
</dbReference>
<dbReference type="Pfam" id="PF01031">
    <property type="entry name" value="Dynamin_M"/>
    <property type="match status" value="1"/>
</dbReference>
<evidence type="ECO:0000256" key="3">
    <source>
        <dbReference type="RuleBase" id="RU003932"/>
    </source>
</evidence>
<dbReference type="Proteomes" id="UP001305779">
    <property type="component" value="Unassembled WGS sequence"/>
</dbReference>
<evidence type="ECO:0000256" key="2">
    <source>
        <dbReference type="ARBA" id="ARBA00023134"/>
    </source>
</evidence>
<dbReference type="PANTHER" id="PTHR11566">
    <property type="entry name" value="DYNAMIN"/>
    <property type="match status" value="1"/>
</dbReference>
<dbReference type="InterPro" id="IPR003130">
    <property type="entry name" value="GED"/>
</dbReference>
<dbReference type="InterPro" id="IPR030381">
    <property type="entry name" value="G_DYNAMIN_dom"/>
</dbReference>
<reference evidence="6 7" key="1">
    <citation type="journal article" date="2023" name="G3 (Bethesda)">
        <title>A chromosome-level genome assembly of Zasmidium syzygii isolated from banana leaves.</title>
        <authorList>
            <person name="van Westerhoven A.C."/>
            <person name="Mehrabi R."/>
            <person name="Talebi R."/>
            <person name="Steentjes M.B.F."/>
            <person name="Corcolon B."/>
            <person name="Chong P.A."/>
            <person name="Kema G.H.J."/>
            <person name="Seidl M.F."/>
        </authorList>
    </citation>
    <scope>NUCLEOTIDE SEQUENCE [LARGE SCALE GENOMIC DNA]</scope>
    <source>
        <strain evidence="6 7">P124</strain>
    </source>
</reference>
<dbReference type="InterPro" id="IPR019762">
    <property type="entry name" value="Dynamin_GTPase_CS"/>
</dbReference>
<dbReference type="Gene3D" id="3.40.50.300">
    <property type="entry name" value="P-loop containing nucleotide triphosphate hydrolases"/>
    <property type="match status" value="1"/>
</dbReference>
<dbReference type="PANTHER" id="PTHR11566:SF215">
    <property type="entry name" value="DYNAMIN GTPASE"/>
    <property type="match status" value="1"/>
</dbReference>
<feature type="domain" description="Dynamin-type G" evidence="5">
    <location>
        <begin position="34"/>
        <end position="327"/>
    </location>
</feature>
<keyword evidence="2 3" id="KW-0342">GTP-binding</keyword>
<sequence>MGTSTTPTASQYGLGNQRMLEKIDKLFACGVGAQVALPQIVVVGDQSSGKSSVLEGLIKKPLPRDSGLCTRFATHIIFERSATTDIHVSIKPDQKASKEHIDVCDSWGKSVEALDSDAFVEIMQEVHEVMGLSSGSDESTTRKPTFSNDVLCLKISGPDQEHLSVIDVPGIFRTTTEGLTTQADTELVRNMVTGYMDNPRSVMLAVIPANVDAATQEILEMARAADPTQDRTLGVLTKPDLVDKGAEPKVIDLLDGRSRPMKLGWHVIRNPGQSDLSDKNLDRDAREASFFRSHAPWSAVDPEKTGIDSLRVRLNEVLSSLVKKEFPKVRAEIKGEFDKLSKKLADLGPERGGSAEQMAFLTNLATQFQRLVSAARTANHGADKLFDKEPSLRILPAIYSRMNTFSSEMAAYGETYYFLTEEAKDSKKELVKDEEEGFKIRKEENIADLADMLHPQATKSGPDEKDIKGWLLEVFQMNRGFELGTFNASILATVMNKQSVNWENISLGFVSDIIVMVHRFITTALSFICKDAEICRTLTETLFEDLVGLYQKAIDNTRFLLEVERNDTPMTLNHYFNETLQKSRQEKVLSQLQNNSFDLSNYGKVVQIETAMKTHSMSNEEHTVQDIHDILESYYRVSRKTFVDNVGRQAAIHYLLNADKGPLGLFSPLFVSQLSPDQLEEIAGEAPADKRKRAQLTKDIASLKEAMKILLRA</sequence>
<evidence type="ECO:0000313" key="6">
    <source>
        <dbReference type="EMBL" id="KAK4505474.1"/>
    </source>
</evidence>
<dbReference type="InterPro" id="IPR045063">
    <property type="entry name" value="Dynamin_N"/>
</dbReference>
<feature type="domain" description="GED" evidence="4">
    <location>
        <begin position="624"/>
        <end position="713"/>
    </location>
</feature>
<dbReference type="PRINTS" id="PR00195">
    <property type="entry name" value="DYNAMIN"/>
</dbReference>
<dbReference type="EMBL" id="JAXOVC010000002">
    <property type="protein sequence ID" value="KAK4505474.1"/>
    <property type="molecule type" value="Genomic_DNA"/>
</dbReference>
<dbReference type="PROSITE" id="PS00410">
    <property type="entry name" value="G_DYNAMIN_1"/>
    <property type="match status" value="1"/>
</dbReference>
<comment type="similarity">
    <text evidence="3">Belongs to the TRAFAC class dynamin-like GTPase superfamily. Dynamin/Fzo/YdjA family.</text>
</comment>
<evidence type="ECO:0000313" key="7">
    <source>
        <dbReference type="Proteomes" id="UP001305779"/>
    </source>
</evidence>
<keyword evidence="1 3" id="KW-0547">Nucleotide-binding</keyword>
<dbReference type="InterPro" id="IPR020850">
    <property type="entry name" value="GED_dom"/>
</dbReference>
<proteinExistence type="inferred from homology"/>